<keyword evidence="2" id="KW-1185">Reference proteome</keyword>
<proteinExistence type="predicted"/>
<dbReference type="EMBL" id="BMAV01016069">
    <property type="protein sequence ID" value="GFY66501.1"/>
    <property type="molecule type" value="Genomic_DNA"/>
</dbReference>
<reference evidence="1" key="1">
    <citation type="submission" date="2020-08" db="EMBL/GenBank/DDBJ databases">
        <title>Multicomponent nature underlies the extraordinary mechanical properties of spider dragline silk.</title>
        <authorList>
            <person name="Kono N."/>
            <person name="Nakamura H."/>
            <person name="Mori M."/>
            <person name="Yoshida Y."/>
            <person name="Ohtoshi R."/>
            <person name="Malay A.D."/>
            <person name="Moran D.A.P."/>
            <person name="Tomita M."/>
            <person name="Numata K."/>
            <person name="Arakawa K."/>
        </authorList>
    </citation>
    <scope>NUCLEOTIDE SEQUENCE</scope>
</reference>
<name>A0A8X7CH19_9ARAC</name>
<organism evidence="1 2">
    <name type="scientific">Trichonephila inaurata madagascariensis</name>
    <dbReference type="NCBI Taxonomy" id="2747483"/>
    <lineage>
        <taxon>Eukaryota</taxon>
        <taxon>Metazoa</taxon>
        <taxon>Ecdysozoa</taxon>
        <taxon>Arthropoda</taxon>
        <taxon>Chelicerata</taxon>
        <taxon>Arachnida</taxon>
        <taxon>Araneae</taxon>
        <taxon>Araneomorphae</taxon>
        <taxon>Entelegynae</taxon>
        <taxon>Araneoidea</taxon>
        <taxon>Nephilidae</taxon>
        <taxon>Trichonephila</taxon>
        <taxon>Trichonephila inaurata</taxon>
    </lineage>
</organism>
<gene>
    <name evidence="1" type="ORF">TNIN_48421</name>
</gene>
<dbReference type="AlphaFoldDB" id="A0A8X7CH19"/>
<evidence type="ECO:0000313" key="1">
    <source>
        <dbReference type="EMBL" id="GFY66501.1"/>
    </source>
</evidence>
<evidence type="ECO:0000313" key="2">
    <source>
        <dbReference type="Proteomes" id="UP000886998"/>
    </source>
</evidence>
<sequence length="93" mass="10772">MKRTSLFVNTSRNRLLRILVNTSEQRGRRFPIRLKNNTGPRDATFFSQREVNKFVSSSNELIARRSQTIFPDLSKIYACFLPPPSPRSEKSKA</sequence>
<protein>
    <submittedName>
        <fullName evidence="1">Uncharacterized protein</fullName>
    </submittedName>
</protein>
<accession>A0A8X7CH19</accession>
<comment type="caution">
    <text evidence="1">The sequence shown here is derived from an EMBL/GenBank/DDBJ whole genome shotgun (WGS) entry which is preliminary data.</text>
</comment>
<dbReference type="Proteomes" id="UP000886998">
    <property type="component" value="Unassembled WGS sequence"/>
</dbReference>